<proteinExistence type="predicted"/>
<name>G0WCJ8_NAUDC</name>
<feature type="compositionally biased region" description="Basic and acidic residues" evidence="1">
    <location>
        <begin position="154"/>
        <end position="164"/>
    </location>
</feature>
<sequence>MVTIKTSILFVKIVGSIKEHIKMSSAHGQRSYLTDTLPHKIPNINQTSYSSPPQWNQPKSQTRFSKTRRPRFTNNSKPHRNFKHVSKRRSYQNSSRNQSNQRNTRYKGSSNISGQGHDNATSKAPKPGVHQVQHIEEEEQPTSGPSVIPPHNLHHFEMNSKKCR</sequence>
<feature type="compositionally biased region" description="Basic residues" evidence="1">
    <location>
        <begin position="65"/>
        <end position="90"/>
    </location>
</feature>
<gene>
    <name evidence="2" type="primary">NDAI0F01910</name>
    <name evidence="2" type="ordered locus">NDAI_0F01910</name>
</gene>
<dbReference type="EMBL" id="HE580272">
    <property type="protein sequence ID" value="CCD25509.1"/>
    <property type="molecule type" value="Genomic_DNA"/>
</dbReference>
<feature type="compositionally biased region" description="Polar residues" evidence="1">
    <location>
        <begin position="43"/>
        <end position="64"/>
    </location>
</feature>
<protein>
    <submittedName>
        <fullName evidence="2">Uncharacterized protein</fullName>
    </submittedName>
</protein>
<feature type="compositionally biased region" description="Low complexity" evidence="1">
    <location>
        <begin position="91"/>
        <end position="103"/>
    </location>
</feature>
<dbReference type="Proteomes" id="UP000000689">
    <property type="component" value="Chromosome 6"/>
</dbReference>
<accession>G0WCJ8</accession>
<reference evidence="2 3" key="1">
    <citation type="journal article" date="2011" name="Proc. Natl. Acad. Sci. U.S.A.">
        <title>Evolutionary erosion of yeast sex chromosomes by mating-type switching accidents.</title>
        <authorList>
            <person name="Gordon J.L."/>
            <person name="Armisen D."/>
            <person name="Proux-Wera E."/>
            <person name="Oheigeartaigh S.S."/>
            <person name="Byrne K.P."/>
            <person name="Wolfe K.H."/>
        </authorList>
    </citation>
    <scope>NUCLEOTIDE SEQUENCE [LARGE SCALE GENOMIC DNA]</scope>
    <source>
        <strain evidence="3">ATCC 10597 / BCRC 20456 / CBS 421 / NBRC 0211 / NRRL Y-12639</strain>
    </source>
</reference>
<feature type="compositionally biased region" description="Polar residues" evidence="1">
    <location>
        <begin position="106"/>
        <end position="122"/>
    </location>
</feature>
<dbReference type="GeneID" id="11496847"/>
<dbReference type="AlphaFoldDB" id="G0WCJ8"/>
<feature type="region of interest" description="Disordered" evidence="1">
    <location>
        <begin position="43"/>
        <end position="164"/>
    </location>
</feature>
<dbReference type="KEGG" id="ndi:NDAI_0F01910"/>
<dbReference type="HOGENOM" id="CLU_137501_0_0_1"/>
<evidence type="ECO:0000313" key="3">
    <source>
        <dbReference type="Proteomes" id="UP000000689"/>
    </source>
</evidence>
<keyword evidence="3" id="KW-1185">Reference proteome</keyword>
<evidence type="ECO:0000313" key="2">
    <source>
        <dbReference type="EMBL" id="CCD25509.1"/>
    </source>
</evidence>
<organism evidence="2 3">
    <name type="scientific">Naumovozyma dairenensis (strain ATCC 10597 / BCRC 20456 / CBS 421 / NBRC 0211 / NRRL Y-12639)</name>
    <name type="common">Saccharomyces dairenensis</name>
    <dbReference type="NCBI Taxonomy" id="1071378"/>
    <lineage>
        <taxon>Eukaryota</taxon>
        <taxon>Fungi</taxon>
        <taxon>Dikarya</taxon>
        <taxon>Ascomycota</taxon>
        <taxon>Saccharomycotina</taxon>
        <taxon>Saccharomycetes</taxon>
        <taxon>Saccharomycetales</taxon>
        <taxon>Saccharomycetaceae</taxon>
        <taxon>Naumovozyma</taxon>
    </lineage>
</organism>
<dbReference type="RefSeq" id="XP_003670752.1">
    <property type="nucleotide sequence ID" value="XM_003670704.1"/>
</dbReference>
<evidence type="ECO:0000256" key="1">
    <source>
        <dbReference type="SAM" id="MobiDB-lite"/>
    </source>
</evidence>